<evidence type="ECO:0000313" key="3">
    <source>
        <dbReference type="Proteomes" id="UP000770015"/>
    </source>
</evidence>
<comment type="caution">
    <text evidence="2">The sequence shown here is derived from an EMBL/GenBank/DDBJ whole genome shotgun (WGS) entry which is preliminary data.</text>
</comment>
<feature type="region of interest" description="Disordered" evidence="1">
    <location>
        <begin position="1"/>
        <end position="31"/>
    </location>
</feature>
<dbReference type="EMBL" id="JAGSXJ010000015">
    <property type="protein sequence ID" value="KAH6685376.1"/>
    <property type="molecule type" value="Genomic_DNA"/>
</dbReference>
<feature type="compositionally biased region" description="Basic and acidic residues" evidence="1">
    <location>
        <begin position="95"/>
        <end position="104"/>
    </location>
</feature>
<feature type="compositionally biased region" description="Basic and acidic residues" evidence="1">
    <location>
        <begin position="141"/>
        <end position="170"/>
    </location>
</feature>
<dbReference type="OrthoDB" id="5302289at2759"/>
<sequence length="170" mass="19301">LRKIDQTRNSKEEQLANVPETIEPRGVPNPRYPGLSQHVIDRLEDSLAQILTKITANPDSYVMSANEYLMFHFFYHYKRFVGNEVAERARKRYLDREAEEKEAQARAAAAAPSSSRASNDMSNVDRDDDPKSSPGASSAHGGEREHGGPSNWRREEESDPDPRHRPGQRE</sequence>
<keyword evidence="3" id="KW-1185">Reference proteome</keyword>
<feature type="compositionally biased region" description="Low complexity" evidence="1">
    <location>
        <begin position="105"/>
        <end position="118"/>
    </location>
</feature>
<feature type="non-terminal residue" evidence="2">
    <location>
        <position position="1"/>
    </location>
</feature>
<proteinExistence type="predicted"/>
<dbReference type="Proteomes" id="UP000770015">
    <property type="component" value="Unassembled WGS sequence"/>
</dbReference>
<evidence type="ECO:0000256" key="1">
    <source>
        <dbReference type="SAM" id="MobiDB-lite"/>
    </source>
</evidence>
<name>A0A9P8V9G6_9PEZI</name>
<protein>
    <submittedName>
        <fullName evidence="2">Uncharacterized protein</fullName>
    </submittedName>
</protein>
<evidence type="ECO:0000313" key="2">
    <source>
        <dbReference type="EMBL" id="KAH6685376.1"/>
    </source>
</evidence>
<feature type="compositionally biased region" description="Basic and acidic residues" evidence="1">
    <location>
        <begin position="1"/>
        <end position="14"/>
    </location>
</feature>
<reference evidence="2" key="1">
    <citation type="journal article" date="2021" name="Nat. Commun.">
        <title>Genetic determinants of endophytism in the Arabidopsis root mycobiome.</title>
        <authorList>
            <person name="Mesny F."/>
            <person name="Miyauchi S."/>
            <person name="Thiergart T."/>
            <person name="Pickel B."/>
            <person name="Atanasova L."/>
            <person name="Karlsson M."/>
            <person name="Huettel B."/>
            <person name="Barry K.W."/>
            <person name="Haridas S."/>
            <person name="Chen C."/>
            <person name="Bauer D."/>
            <person name="Andreopoulos W."/>
            <person name="Pangilinan J."/>
            <person name="LaButti K."/>
            <person name="Riley R."/>
            <person name="Lipzen A."/>
            <person name="Clum A."/>
            <person name="Drula E."/>
            <person name="Henrissat B."/>
            <person name="Kohler A."/>
            <person name="Grigoriev I.V."/>
            <person name="Martin F.M."/>
            <person name="Hacquard S."/>
        </authorList>
    </citation>
    <scope>NUCLEOTIDE SEQUENCE</scope>
    <source>
        <strain evidence="2">MPI-SDFR-AT-0117</strain>
    </source>
</reference>
<accession>A0A9P8V9G6</accession>
<feature type="region of interest" description="Disordered" evidence="1">
    <location>
        <begin position="95"/>
        <end position="170"/>
    </location>
</feature>
<dbReference type="AlphaFoldDB" id="A0A9P8V9G6"/>
<gene>
    <name evidence="2" type="ORF">F5X68DRAFT_210045</name>
</gene>
<organism evidence="2 3">
    <name type="scientific">Plectosphaerella plurivora</name>
    <dbReference type="NCBI Taxonomy" id="936078"/>
    <lineage>
        <taxon>Eukaryota</taxon>
        <taxon>Fungi</taxon>
        <taxon>Dikarya</taxon>
        <taxon>Ascomycota</taxon>
        <taxon>Pezizomycotina</taxon>
        <taxon>Sordariomycetes</taxon>
        <taxon>Hypocreomycetidae</taxon>
        <taxon>Glomerellales</taxon>
        <taxon>Plectosphaerellaceae</taxon>
        <taxon>Plectosphaerella</taxon>
    </lineage>
</organism>